<evidence type="ECO:0000313" key="9">
    <source>
        <dbReference type="EMBL" id="KUG05543.1"/>
    </source>
</evidence>
<keyword evidence="6 9" id="KW-0808">Transferase</keyword>
<dbReference type="GO" id="GO:0004514">
    <property type="term" value="F:nicotinate-nucleotide diphosphorylase (carboxylating) activity"/>
    <property type="evidence" value="ECO:0007669"/>
    <property type="project" value="UniProtKB-EC"/>
</dbReference>
<evidence type="ECO:0000256" key="2">
    <source>
        <dbReference type="ARBA" id="ARBA00009400"/>
    </source>
</evidence>
<dbReference type="Pfam" id="PF02749">
    <property type="entry name" value="QRPTase_N"/>
    <property type="match status" value="1"/>
</dbReference>
<dbReference type="Gene3D" id="3.20.20.70">
    <property type="entry name" value="Aldolase class I"/>
    <property type="match status" value="1"/>
</dbReference>
<comment type="pathway">
    <text evidence="1">Cofactor biosynthesis; NAD(+) biosynthesis; nicotinate D-ribonucleotide from quinolinate: step 1/1.</text>
</comment>
<dbReference type="InterPro" id="IPR036068">
    <property type="entry name" value="Nicotinate_pribotase-like_C"/>
</dbReference>
<dbReference type="InterPro" id="IPR004393">
    <property type="entry name" value="NadC"/>
</dbReference>
<dbReference type="PIRSF" id="PIRSF006250">
    <property type="entry name" value="NadC_ModD"/>
    <property type="match status" value="1"/>
</dbReference>
<evidence type="ECO:0000259" key="8">
    <source>
        <dbReference type="Pfam" id="PF02749"/>
    </source>
</evidence>
<comment type="caution">
    <text evidence="9">The sequence shown here is derived from an EMBL/GenBank/DDBJ whole genome shotgun (WGS) entry which is preliminary data.</text>
</comment>
<evidence type="ECO:0000256" key="3">
    <source>
        <dbReference type="ARBA" id="ARBA00011944"/>
    </source>
</evidence>
<dbReference type="Gene3D" id="3.90.1170.20">
    <property type="entry name" value="Quinolinate phosphoribosyl transferase, N-terminal domain"/>
    <property type="match status" value="1"/>
</dbReference>
<dbReference type="NCBIfam" id="TIGR00078">
    <property type="entry name" value="nadC"/>
    <property type="match status" value="1"/>
</dbReference>
<dbReference type="InterPro" id="IPR027277">
    <property type="entry name" value="NadC/ModD"/>
</dbReference>
<feature type="domain" description="Quinolinate phosphoribosyl transferase N-terminal" evidence="8">
    <location>
        <begin position="3"/>
        <end position="75"/>
    </location>
</feature>
<dbReference type="GO" id="GO:0005737">
    <property type="term" value="C:cytoplasm"/>
    <property type="evidence" value="ECO:0007669"/>
    <property type="project" value="TreeGrafter"/>
</dbReference>
<proteinExistence type="inferred from homology"/>
<dbReference type="FunFam" id="3.20.20.70:FF:000030">
    <property type="entry name" value="Nicotinate-nucleotide pyrophosphorylase, carboxylating"/>
    <property type="match status" value="1"/>
</dbReference>
<organism evidence="9">
    <name type="scientific">hydrocarbon metagenome</name>
    <dbReference type="NCBI Taxonomy" id="938273"/>
    <lineage>
        <taxon>unclassified sequences</taxon>
        <taxon>metagenomes</taxon>
        <taxon>ecological metagenomes</taxon>
    </lineage>
</organism>
<dbReference type="InterPro" id="IPR002638">
    <property type="entry name" value="Quinolinate_PRibosylTrfase_C"/>
</dbReference>
<evidence type="ECO:0000256" key="5">
    <source>
        <dbReference type="ARBA" id="ARBA00022676"/>
    </source>
</evidence>
<accession>A0A0W8EA87</accession>
<dbReference type="GO" id="GO:0009435">
    <property type="term" value="P:NAD+ biosynthetic process"/>
    <property type="evidence" value="ECO:0007669"/>
    <property type="project" value="UniProtKB-UniPathway"/>
</dbReference>
<dbReference type="InterPro" id="IPR022412">
    <property type="entry name" value="Quinolinate_PRibosylTrfase_N"/>
</dbReference>
<keyword evidence="4" id="KW-0662">Pyridine nucleotide biosynthesis</keyword>
<evidence type="ECO:0000256" key="6">
    <source>
        <dbReference type="ARBA" id="ARBA00022679"/>
    </source>
</evidence>
<evidence type="ECO:0000256" key="4">
    <source>
        <dbReference type="ARBA" id="ARBA00022642"/>
    </source>
</evidence>
<dbReference type="InterPro" id="IPR013785">
    <property type="entry name" value="Aldolase_TIM"/>
</dbReference>
<dbReference type="EMBL" id="LNQE01001808">
    <property type="protein sequence ID" value="KUG05543.1"/>
    <property type="molecule type" value="Genomic_DNA"/>
</dbReference>
<dbReference type="SUPFAM" id="SSF54675">
    <property type="entry name" value="Nicotinate/Quinolinate PRTase N-terminal domain-like"/>
    <property type="match status" value="1"/>
</dbReference>
<dbReference type="PANTHER" id="PTHR32179:SF3">
    <property type="entry name" value="NICOTINATE-NUCLEOTIDE PYROPHOSPHORYLASE [CARBOXYLATING]"/>
    <property type="match status" value="1"/>
</dbReference>
<dbReference type="SUPFAM" id="SSF51690">
    <property type="entry name" value="Nicotinate/Quinolinate PRTase C-terminal domain-like"/>
    <property type="match status" value="1"/>
</dbReference>
<feature type="domain" description="Quinolinate phosphoribosyl transferase C-terminal" evidence="7">
    <location>
        <begin position="77"/>
        <end position="247"/>
    </location>
</feature>
<keyword evidence="5 9" id="KW-0328">Glycosyltransferase</keyword>
<dbReference type="PANTHER" id="PTHR32179">
    <property type="entry name" value="NICOTINATE-NUCLEOTIDE PYROPHOSPHORYLASE [CARBOXYLATING]"/>
    <property type="match status" value="1"/>
</dbReference>
<comment type="similarity">
    <text evidence="2">Belongs to the NadC/ModD family.</text>
</comment>
<gene>
    <name evidence="9" type="ORF">ASZ90_017048</name>
</gene>
<evidence type="ECO:0000256" key="1">
    <source>
        <dbReference type="ARBA" id="ARBA00004893"/>
    </source>
</evidence>
<dbReference type="AlphaFoldDB" id="A0A0W8EA87"/>
<name>A0A0W8EA87_9ZZZZ</name>
<evidence type="ECO:0000259" key="7">
    <source>
        <dbReference type="Pfam" id="PF01729"/>
    </source>
</evidence>
<dbReference type="CDD" id="cd01572">
    <property type="entry name" value="QPRTase"/>
    <property type="match status" value="1"/>
</dbReference>
<dbReference type="UniPathway" id="UPA00253">
    <property type="reaction ID" value="UER00331"/>
</dbReference>
<protein>
    <recommendedName>
        <fullName evidence="3">nicotinate-nucleotide diphosphorylase (carboxylating)</fullName>
        <ecNumber evidence="3">2.4.2.19</ecNumber>
    </recommendedName>
</protein>
<dbReference type="GO" id="GO:0034213">
    <property type="term" value="P:quinolinate catabolic process"/>
    <property type="evidence" value="ECO:0007669"/>
    <property type="project" value="TreeGrafter"/>
</dbReference>
<dbReference type="Pfam" id="PF01729">
    <property type="entry name" value="QRPTase_C"/>
    <property type="match status" value="1"/>
</dbReference>
<reference evidence="9" key="1">
    <citation type="journal article" date="2015" name="Proc. Natl. Acad. Sci. U.S.A.">
        <title>Networks of energetic and metabolic interactions define dynamics in microbial communities.</title>
        <authorList>
            <person name="Embree M."/>
            <person name="Liu J.K."/>
            <person name="Al-Bassam M.M."/>
            <person name="Zengler K."/>
        </authorList>
    </citation>
    <scope>NUCLEOTIDE SEQUENCE</scope>
</reference>
<sequence length="252" mass="26523">MDTGSRAVITTRQSGIIAGLEEAGILFEHFGVCVTRHVADGSEVGTSAVLISLEGPAKGILLVERTALNIIGRMSGIATLTRRMSTLVTSGAPGCRIAATRKTAPGMRLLDKKAVRLGGGDPHRMSLSDGILIKDNHLVLVSPGTAIRRAREASCYRNVEVEVTTPGMAVDAARAGADILLLDNMTPELVRETIRLCTAEGVRDRVVIEVSGGVDEATVLSYAIPGVDRISAGVLTHSVRNFDVTLDIMPGS</sequence>
<dbReference type="EC" id="2.4.2.19" evidence="3"/>
<dbReference type="InterPro" id="IPR037128">
    <property type="entry name" value="Quinolinate_PRibosylTase_N_sf"/>
</dbReference>